<evidence type="ECO:0000256" key="1">
    <source>
        <dbReference type="ARBA" id="ARBA00004651"/>
    </source>
</evidence>
<keyword evidence="6" id="KW-0375">Hydrogen ion transport</keyword>
<comment type="subcellular location">
    <subcellularLocation>
        <location evidence="1">Cell membrane</location>
        <topology evidence="1">Multi-pass membrane protein</topology>
    </subcellularLocation>
</comment>
<organism evidence="12 13">
    <name type="scientific">Mytilus coruscus</name>
    <name type="common">Sea mussel</name>
    <dbReference type="NCBI Taxonomy" id="42192"/>
    <lineage>
        <taxon>Eukaryota</taxon>
        <taxon>Metazoa</taxon>
        <taxon>Spiralia</taxon>
        <taxon>Lophotrochozoa</taxon>
        <taxon>Mollusca</taxon>
        <taxon>Bivalvia</taxon>
        <taxon>Autobranchia</taxon>
        <taxon>Pteriomorphia</taxon>
        <taxon>Mytilida</taxon>
        <taxon>Mytiloidea</taxon>
        <taxon>Mytilidae</taxon>
        <taxon>Mytilinae</taxon>
        <taxon>Mytilus</taxon>
    </lineage>
</organism>
<dbReference type="GO" id="GO:0015252">
    <property type="term" value="F:proton channel activity"/>
    <property type="evidence" value="ECO:0007669"/>
    <property type="project" value="InterPro"/>
</dbReference>
<feature type="transmembrane region" description="Helical" evidence="11">
    <location>
        <begin position="155"/>
        <end position="173"/>
    </location>
</feature>
<dbReference type="GO" id="GO:0005886">
    <property type="term" value="C:plasma membrane"/>
    <property type="evidence" value="ECO:0007669"/>
    <property type="project" value="UniProtKB-SubCell"/>
</dbReference>
<evidence type="ECO:0000313" key="13">
    <source>
        <dbReference type="Proteomes" id="UP000507470"/>
    </source>
</evidence>
<gene>
    <name evidence="12" type="ORF">MCOR_55044</name>
</gene>
<evidence type="ECO:0000256" key="10">
    <source>
        <dbReference type="ARBA" id="ARBA00023303"/>
    </source>
</evidence>
<evidence type="ECO:0000256" key="3">
    <source>
        <dbReference type="ARBA" id="ARBA00022448"/>
    </source>
</evidence>
<keyword evidence="4" id="KW-1003">Cell membrane</keyword>
<evidence type="ECO:0000256" key="2">
    <source>
        <dbReference type="ARBA" id="ARBA00006513"/>
    </source>
</evidence>
<evidence type="ECO:0000256" key="4">
    <source>
        <dbReference type="ARBA" id="ARBA00022475"/>
    </source>
</evidence>
<evidence type="ECO:0000256" key="5">
    <source>
        <dbReference type="ARBA" id="ARBA00022692"/>
    </source>
</evidence>
<keyword evidence="10" id="KW-0407">Ion channel</keyword>
<feature type="transmembrane region" description="Helical" evidence="11">
    <location>
        <begin position="277"/>
        <end position="295"/>
    </location>
</feature>
<evidence type="ECO:0000256" key="9">
    <source>
        <dbReference type="ARBA" id="ARBA00023136"/>
    </source>
</evidence>
<keyword evidence="13" id="KW-1185">Reference proteome</keyword>
<dbReference type="InterPro" id="IPR004878">
    <property type="entry name" value="Otopetrin"/>
</dbReference>
<name>A0A6J8EQZ9_MYTCO</name>
<keyword evidence="3" id="KW-0813">Transport</keyword>
<keyword evidence="8" id="KW-0406">Ion transport</keyword>
<evidence type="ECO:0000313" key="12">
    <source>
        <dbReference type="EMBL" id="CAC5423034.1"/>
    </source>
</evidence>
<evidence type="ECO:0000256" key="7">
    <source>
        <dbReference type="ARBA" id="ARBA00022989"/>
    </source>
</evidence>
<feature type="transmembrane region" description="Helical" evidence="11">
    <location>
        <begin position="395"/>
        <end position="419"/>
    </location>
</feature>
<comment type="similarity">
    <text evidence="2">Belongs to the otopetrin family.</text>
</comment>
<feature type="transmembrane region" description="Helical" evidence="11">
    <location>
        <begin position="193"/>
        <end position="212"/>
    </location>
</feature>
<proteinExistence type="inferred from homology"/>
<protein>
    <submittedName>
        <fullName evidence="12">Uncharacterized protein</fullName>
    </submittedName>
</protein>
<feature type="transmembrane region" description="Helical" evidence="11">
    <location>
        <begin position="245"/>
        <end position="265"/>
    </location>
</feature>
<reference evidence="12 13" key="1">
    <citation type="submission" date="2020-06" db="EMBL/GenBank/DDBJ databases">
        <authorList>
            <person name="Li R."/>
            <person name="Bekaert M."/>
        </authorList>
    </citation>
    <scope>NUCLEOTIDE SEQUENCE [LARGE SCALE GENOMIC DNA]</scope>
    <source>
        <strain evidence="13">wild</strain>
    </source>
</reference>
<evidence type="ECO:0000256" key="6">
    <source>
        <dbReference type="ARBA" id="ARBA00022781"/>
    </source>
</evidence>
<feature type="transmembrane region" description="Helical" evidence="11">
    <location>
        <begin position="116"/>
        <end position="135"/>
    </location>
</feature>
<dbReference type="Proteomes" id="UP000507470">
    <property type="component" value="Unassembled WGS sequence"/>
</dbReference>
<dbReference type="PANTHER" id="PTHR21522">
    <property type="entry name" value="PROTON CHANNEL OTOP"/>
    <property type="match status" value="1"/>
</dbReference>
<accession>A0A6J8EQZ9</accession>
<keyword evidence="7 11" id="KW-1133">Transmembrane helix</keyword>
<dbReference type="OrthoDB" id="6133648at2759"/>
<evidence type="ECO:0000256" key="8">
    <source>
        <dbReference type="ARBA" id="ARBA00023065"/>
    </source>
</evidence>
<keyword evidence="5 11" id="KW-0812">Transmembrane</keyword>
<dbReference type="EMBL" id="CACVKT020009705">
    <property type="protein sequence ID" value="CAC5423034.1"/>
    <property type="molecule type" value="Genomic_DNA"/>
</dbReference>
<dbReference type="PANTHER" id="PTHR21522:SF32">
    <property type="entry name" value="OTOPETRIN-2"/>
    <property type="match status" value="1"/>
</dbReference>
<dbReference type="AlphaFoldDB" id="A0A6J8EQZ9"/>
<sequence>MSNYSIYNCYWETVLKEIEPYLRPVEMEYFLLSMVLIAELWPSKKSYSNEVNLLEADIANEYTPLESSTSGLLKEPVSMEYVAKFLNAVIVLPFTAGDASENQHTSAYIRPHDGSISGIIILSSVLVIAFLARFGIRLVDSEVNKTKPYFTMHSYLYVTIILSIVVFIAHFIIHRINREERPRKADAIVKLKLGFLWIFTSGSILYALAKIIRIPCKQKIVNQYRSVGCIDKNITYYNGYEEANISFLCTQILFYILQTSFIHFFIRCCFKNSWRIYYSLVLIVLANISQWAHYFSGVYKDKDKRIYNLNCSISNYSIDSCYGETVLIKIEPYLTPVEMEYFLLSMIFIAELWPSNNSNTHEVNMVESDLANKYTSFESSTNRLTRVAMCWSNSVRTALCVGCVVILFLPCYIFGYFALAESEKKAKPVNVTMKTADILSQTCKLPVMVWQTNVYSEVCDFNNLGGACGLSQHYTSAYYKLFKISECTKDQNSVSKRMITAKKFDNHDNIYNSPDNNLVNKHDKY</sequence>
<keyword evidence="9 11" id="KW-0472">Membrane</keyword>
<evidence type="ECO:0000256" key="11">
    <source>
        <dbReference type="SAM" id="Phobius"/>
    </source>
</evidence>